<proteinExistence type="predicted"/>
<protein>
    <submittedName>
        <fullName evidence="4">Fruitless</fullName>
    </submittedName>
</protein>
<evidence type="ECO:0000313" key="4">
    <source>
        <dbReference type="WBParaSite" id="ECPE_0000106801-mRNA-1"/>
    </source>
</evidence>
<accession>A0A183A283</accession>
<dbReference type="WBParaSite" id="ECPE_0000106801-mRNA-1">
    <property type="protein sequence ID" value="ECPE_0000106801-mRNA-1"/>
    <property type="gene ID" value="ECPE_0000106801"/>
</dbReference>
<keyword evidence="3" id="KW-1185">Reference proteome</keyword>
<evidence type="ECO:0000313" key="2">
    <source>
        <dbReference type="EMBL" id="VDP32804.1"/>
    </source>
</evidence>
<evidence type="ECO:0000256" key="1">
    <source>
        <dbReference type="SAM" id="MobiDB-lite"/>
    </source>
</evidence>
<feature type="compositionally biased region" description="Acidic residues" evidence="1">
    <location>
        <begin position="42"/>
        <end position="71"/>
    </location>
</feature>
<sequence>REILPDAQFLPVTDSNEGIEPGYRTGNVYPSDPLGVGKNTQLDDEDIQDEDDDEIDRDDEEVEEEDDEGEEWLPGPSPDSPGSVAALGSTRPGGLPSHMSYPMRITPTGPGNIATGGSAISKQESQQPDAKLTPRGGNDLLLKKVSC</sequence>
<organism evidence="4">
    <name type="scientific">Echinostoma caproni</name>
    <dbReference type="NCBI Taxonomy" id="27848"/>
    <lineage>
        <taxon>Eukaryota</taxon>
        <taxon>Metazoa</taxon>
        <taxon>Spiralia</taxon>
        <taxon>Lophotrochozoa</taxon>
        <taxon>Platyhelminthes</taxon>
        <taxon>Trematoda</taxon>
        <taxon>Digenea</taxon>
        <taxon>Plagiorchiida</taxon>
        <taxon>Echinostomata</taxon>
        <taxon>Echinostomatoidea</taxon>
        <taxon>Echinostomatidae</taxon>
        <taxon>Echinostoma</taxon>
    </lineage>
</organism>
<feature type="compositionally biased region" description="Polar residues" evidence="1">
    <location>
        <begin position="118"/>
        <end position="128"/>
    </location>
</feature>
<name>A0A183A283_9TREM</name>
<evidence type="ECO:0000313" key="3">
    <source>
        <dbReference type="Proteomes" id="UP000272942"/>
    </source>
</evidence>
<reference evidence="4" key="1">
    <citation type="submission" date="2016-06" db="UniProtKB">
        <authorList>
            <consortium name="WormBaseParasite"/>
        </authorList>
    </citation>
    <scope>IDENTIFICATION</scope>
</reference>
<feature type="region of interest" description="Disordered" evidence="1">
    <location>
        <begin position="1"/>
        <end position="147"/>
    </location>
</feature>
<reference evidence="2 3" key="2">
    <citation type="submission" date="2018-11" db="EMBL/GenBank/DDBJ databases">
        <authorList>
            <consortium name="Pathogen Informatics"/>
        </authorList>
    </citation>
    <scope>NUCLEOTIDE SEQUENCE [LARGE SCALE GENOMIC DNA]</scope>
    <source>
        <strain evidence="2 3">Egypt</strain>
    </source>
</reference>
<dbReference type="Proteomes" id="UP000272942">
    <property type="component" value="Unassembled WGS sequence"/>
</dbReference>
<gene>
    <name evidence="2" type="ORF">ECPE_LOCUS1068</name>
</gene>
<dbReference type="EMBL" id="UZAN01005095">
    <property type="protein sequence ID" value="VDP32804.1"/>
    <property type="molecule type" value="Genomic_DNA"/>
</dbReference>
<dbReference type="AlphaFoldDB" id="A0A183A283"/>